<dbReference type="RefSeq" id="WP_082072376.1">
    <property type="nucleotide sequence ID" value="NZ_JYIT01000081.1"/>
</dbReference>
<accession>A0A0F0KL56</accession>
<dbReference type="PANTHER" id="PTHR39441:SF1">
    <property type="entry name" value="DUF2252 DOMAIN-CONTAINING PROTEIN"/>
    <property type="match status" value="1"/>
</dbReference>
<dbReference type="OrthoDB" id="1491115at2"/>
<dbReference type="Proteomes" id="UP000033448">
    <property type="component" value="Unassembled WGS sequence"/>
</dbReference>
<sequence length="472" mass="50903">MTETSVVGDSMLTRAEGLAAGRVARTRVPRAELAALTTDGRDPLAILDHQNRTRVPELIPLRTERMAASPFAFFRGTAAIMAADFAREPHTGILVPSCGDAHIGNFGFFASPQRTLLFDLNDFDEAAWAPWEWDLKRLVASVVIGARETRGQELADTAARQSVLAYVRALTAAVRADPLQRYFAHFDAEASRTGLDVDSQRTLQKAISAAEKRTGARAARKLTVRGDDGHLRFIEQPPVMTHADPEIREVSDTAFAEYAATANVDIQLLLRQYRVRDVARRVVGVGSVGTRCYLAVLGTADAEPLLLQVKEAGRSVLVEYGGIAQPDDLQQRIADGGEGARVVGVQRVLQAFSDPFLGHIKGAADDYYVRQFHDMKGSIDTDEIEDEGYREYAVACAITLARAHAQAPAAAQIAGYAGKGARLADTLVGWANAYADLAAADYRAFTARAGVHAAAEAAPSTAQEAAQKESRS</sequence>
<dbReference type="InterPro" id="IPR018721">
    <property type="entry name" value="DUF2252"/>
</dbReference>
<evidence type="ECO:0000313" key="2">
    <source>
        <dbReference type="Proteomes" id="UP000033448"/>
    </source>
</evidence>
<evidence type="ECO:0000313" key="1">
    <source>
        <dbReference type="EMBL" id="KJL21627.1"/>
    </source>
</evidence>
<dbReference type="PATRIC" id="fig|582680.7.peg.2644"/>
<dbReference type="EMBL" id="JYIT01000081">
    <property type="protein sequence ID" value="KJL21627.1"/>
    <property type="molecule type" value="Genomic_DNA"/>
</dbReference>
<organism evidence="1 2">
    <name type="scientific">Microbacterium azadirachtae</name>
    <dbReference type="NCBI Taxonomy" id="582680"/>
    <lineage>
        <taxon>Bacteria</taxon>
        <taxon>Bacillati</taxon>
        <taxon>Actinomycetota</taxon>
        <taxon>Actinomycetes</taxon>
        <taxon>Micrococcales</taxon>
        <taxon>Microbacteriaceae</taxon>
        <taxon>Microbacterium</taxon>
    </lineage>
</organism>
<name>A0A0F0KL56_9MICO</name>
<dbReference type="AlphaFoldDB" id="A0A0F0KL56"/>
<dbReference type="PANTHER" id="PTHR39441">
    <property type="entry name" value="DUF2252 DOMAIN-CONTAINING PROTEIN"/>
    <property type="match status" value="1"/>
</dbReference>
<comment type="caution">
    <text evidence="1">The sequence shown here is derived from an EMBL/GenBank/DDBJ whole genome shotgun (WGS) entry which is preliminary data.</text>
</comment>
<protein>
    <recommendedName>
        <fullName evidence="3">DUF2252 domain-containing protein</fullName>
    </recommendedName>
</protein>
<proteinExistence type="predicted"/>
<evidence type="ECO:0008006" key="3">
    <source>
        <dbReference type="Google" id="ProtNLM"/>
    </source>
</evidence>
<keyword evidence="2" id="KW-1185">Reference proteome</keyword>
<reference evidence="1 2" key="1">
    <citation type="submission" date="2015-02" db="EMBL/GenBank/DDBJ databases">
        <title>Draft genome sequences of ten Microbacterium spp. with emphasis on heavy metal contaminated environments.</title>
        <authorList>
            <person name="Corretto E."/>
        </authorList>
    </citation>
    <scope>NUCLEOTIDE SEQUENCE [LARGE SCALE GENOMIC DNA]</scope>
    <source>
        <strain evidence="1 2">DSM 23848</strain>
    </source>
</reference>
<gene>
    <name evidence="1" type="ORF">RL72_02591</name>
</gene>
<dbReference type="Pfam" id="PF10009">
    <property type="entry name" value="DUF2252"/>
    <property type="match status" value="1"/>
</dbReference>